<evidence type="ECO:0000313" key="4">
    <source>
        <dbReference type="EMBL" id="SFS44567.1"/>
    </source>
</evidence>
<keyword evidence="3" id="KW-0812">Transmembrane</keyword>
<accession>A0A1I6PWF1</accession>
<name>A0A1I6PWF1_9PSEU</name>
<reference evidence="5" key="1">
    <citation type="submission" date="2016-10" db="EMBL/GenBank/DDBJ databases">
        <authorList>
            <person name="Varghese N."/>
            <person name="Submissions S."/>
        </authorList>
    </citation>
    <scope>NUCLEOTIDE SEQUENCE [LARGE SCALE GENOMIC DNA]</scope>
    <source>
        <strain evidence="5">DSM 44771</strain>
    </source>
</reference>
<dbReference type="GO" id="GO:0016020">
    <property type="term" value="C:membrane"/>
    <property type="evidence" value="ECO:0007669"/>
    <property type="project" value="UniProtKB-SubCell"/>
</dbReference>
<dbReference type="STRING" id="95161.SAMN05660874_01180"/>
<dbReference type="RefSeq" id="WP_245775619.1">
    <property type="nucleotide sequence ID" value="NZ_FOZX01000001.1"/>
</dbReference>
<evidence type="ECO:0000256" key="1">
    <source>
        <dbReference type="ARBA" id="ARBA00004370"/>
    </source>
</evidence>
<dbReference type="EMBL" id="FOZX01000001">
    <property type="protein sequence ID" value="SFS44567.1"/>
    <property type="molecule type" value="Genomic_DNA"/>
</dbReference>
<keyword evidence="2 3" id="KW-0472">Membrane</keyword>
<keyword evidence="3" id="KW-1133">Transmembrane helix</keyword>
<gene>
    <name evidence="4" type="ORF">SAMN05660874_01180</name>
</gene>
<evidence type="ECO:0000256" key="2">
    <source>
        <dbReference type="ARBA" id="ARBA00023136"/>
    </source>
</evidence>
<dbReference type="PANTHER" id="PTHR37042">
    <property type="entry name" value="OUTER MEMBRANE PROTEIN RV1973"/>
    <property type="match status" value="1"/>
</dbReference>
<feature type="transmembrane region" description="Helical" evidence="3">
    <location>
        <begin position="12"/>
        <end position="36"/>
    </location>
</feature>
<dbReference type="PANTHER" id="PTHR37042:SF4">
    <property type="entry name" value="OUTER MEMBRANE PROTEIN RV1973"/>
    <property type="match status" value="1"/>
</dbReference>
<organism evidence="4 5">
    <name type="scientific">Saccharopolyspora flava</name>
    <dbReference type="NCBI Taxonomy" id="95161"/>
    <lineage>
        <taxon>Bacteria</taxon>
        <taxon>Bacillati</taxon>
        <taxon>Actinomycetota</taxon>
        <taxon>Actinomycetes</taxon>
        <taxon>Pseudonocardiales</taxon>
        <taxon>Pseudonocardiaceae</taxon>
        <taxon>Saccharopolyspora</taxon>
    </lineage>
</organism>
<dbReference type="Proteomes" id="UP000198852">
    <property type="component" value="Unassembled WGS sequence"/>
</dbReference>
<evidence type="ECO:0000256" key="3">
    <source>
        <dbReference type="SAM" id="Phobius"/>
    </source>
</evidence>
<keyword evidence="5" id="KW-1185">Reference proteome</keyword>
<dbReference type="AlphaFoldDB" id="A0A1I6PWF1"/>
<comment type="subcellular location">
    <subcellularLocation>
        <location evidence="1">Membrane</location>
    </subcellularLocation>
</comment>
<proteinExistence type="predicted"/>
<evidence type="ECO:0000313" key="5">
    <source>
        <dbReference type="Proteomes" id="UP000198852"/>
    </source>
</evidence>
<protein>
    <submittedName>
        <fullName evidence="4">Mce-associated membrane protein</fullName>
    </submittedName>
</protein>
<sequence length="172" mass="19065">MTEQADTARRRPTLSLVLFVVSLVCALVFGVLWVFALNSSTVAYAETRDEALQQGQEAIINFNTLDHKDVDRGLQRWEDYSTGPLRDEVKQGRKDYATRIQQAKSTTTARVLDAGIAELDENAGKARMIAVVQITVTVEDQPPANKQDRYQAELTREGDVWKLSGLGTVPVG</sequence>